<evidence type="ECO:0000313" key="2">
    <source>
        <dbReference type="Proteomes" id="UP000187455"/>
    </source>
</evidence>
<accession>A0A1R0H2Y8</accession>
<keyword evidence="2" id="KW-1185">Reference proteome</keyword>
<reference evidence="1 2" key="1">
    <citation type="journal article" date="2016" name="Mol. Biol. Evol.">
        <title>Genome-Wide Survey of Gut Fungi (Harpellales) Reveals the First Horizontally Transferred Ubiquitin Gene from a Mosquito Host.</title>
        <authorList>
            <person name="Wang Y."/>
            <person name="White M.M."/>
            <person name="Kvist S."/>
            <person name="Moncalvo J.M."/>
        </authorList>
    </citation>
    <scope>NUCLEOTIDE SEQUENCE [LARGE SCALE GENOMIC DNA]</scope>
    <source>
        <strain evidence="1 2">ALG-7-W6</strain>
    </source>
</reference>
<evidence type="ECO:0000313" key="1">
    <source>
        <dbReference type="EMBL" id="OLY83495.1"/>
    </source>
</evidence>
<dbReference type="EMBL" id="LSSL01000878">
    <property type="protein sequence ID" value="OLY83495.1"/>
    <property type="molecule type" value="Genomic_DNA"/>
</dbReference>
<sequence>MSAKGPFLNALRNARLKPQIWNKTINPLECRIQNSLFNFSSPLSAIPKRTFNTKSFQNPSNTDVFTSPRKDNFASKDYSTLEDGILLNVRDKSKHVKSVSLESREHAISLLNKCLSIGDLDEGVKIATTMKDFHLLFNLNNDQFPFGNLVHKDDQIFSLLLKISKNNSEYLPVLDLAWIVLKEHLDVQIHLNEFFPMEESLVLDMIDIYTGVQHFEPFPRERLGRSCVQFLKKAGYQLDNGFKNFSLELIKGYIRALGYAGNRLDLEFALAQISDSKIYQELKMDISLAYAYCYELDKSRKHYLELVSLVADKDRISEVCRGISLSYSEIGLVDSAIKIWNNFSVLVGPPNYKFLGCSNQRLMFIFYSNSMKNFAPTKIFSEHFFNSSIITSTWDYGAKLNKDQKLNFIKWMDFSQPKNDDFYLDEYLDMEIYKESVKTLQTELECFLLSNILFPEIIPYHNVNIYLDKIKNLQGNLSQKDYENLLWQLVLSKSILHKETFKKALNLINEALDIYGSSLSNEVFLPAIVSCLPRTITSRPYEDIFKNKSTESYFYPNGMQILHRNRTKPHNHVNQILKLASDYDIEISHDMEVAAMWSSASIFNYNDVVKRFNSLLLKICIPETVQERITRPKTKLQVNSSERVFSHFYAMMARTHRSALYSLNIIYPKMINEFGDEIFSNRMLNFLLFSCEKSASPKLAIGLIEKAEGLGLNLNNRTEESLMRCFFACPHTQFIGKRYLDRLSYNADGSPAKFSKMTYYLLIETYARNKKDFKFVKKVYDLWIESYSNRKLFSAEFIKINSNLNELESNGKLQQNYSILSENLKRVSNGNLLKAFKASDRNIGLGPPNPWINDILSMETISKKFEVYDKDLFDRARYFEIQIGLLMAEAYIRNGYLSHGNYLVENLFPLLIQSRKVFECDMLWEDLAGVISAYWYRYLQDRSSNEYLKGSFEILDLFLERFFYKTVVSDSKDPNSVARGSIYVKIQLHSAFKNKRTLSVMPHWNGFLAKIIGDLKSKATNIENGLEIKIWEGDYVYISDYFKSVDLI</sequence>
<dbReference type="OrthoDB" id="5547466at2759"/>
<organism evidence="1 2">
    <name type="scientific">Smittium mucronatum</name>
    <dbReference type="NCBI Taxonomy" id="133383"/>
    <lineage>
        <taxon>Eukaryota</taxon>
        <taxon>Fungi</taxon>
        <taxon>Fungi incertae sedis</taxon>
        <taxon>Zoopagomycota</taxon>
        <taxon>Kickxellomycotina</taxon>
        <taxon>Harpellomycetes</taxon>
        <taxon>Harpellales</taxon>
        <taxon>Legeriomycetaceae</taxon>
        <taxon>Smittium</taxon>
    </lineage>
</organism>
<gene>
    <name evidence="1" type="ORF">AYI68_g2369</name>
</gene>
<proteinExistence type="predicted"/>
<dbReference type="AlphaFoldDB" id="A0A1R0H2Y8"/>
<dbReference type="Proteomes" id="UP000187455">
    <property type="component" value="Unassembled WGS sequence"/>
</dbReference>
<comment type="caution">
    <text evidence="1">The sequence shown here is derived from an EMBL/GenBank/DDBJ whole genome shotgun (WGS) entry which is preliminary data.</text>
</comment>
<protein>
    <submittedName>
        <fullName evidence="1">Uncharacterized protein</fullName>
    </submittedName>
</protein>
<name>A0A1R0H2Y8_9FUNG</name>